<accession>A0A0P0WQT4</accession>
<sequence>GTTNPHTPSLAKLIRSPPFDFEPFPPLLLSSSSSFPFLSLVLLSGGRREIGRRRTRRERPSAIAIAFTITDRAPAAAVLATRAVWICGGQGGFEWRRVWGCREADSRGALWELVWGERSVRERNAAGAAEEELCGGVFYRVW</sequence>
<name>A0A0P0WQT4_ORYSJ</name>
<dbReference type="AlphaFoldDB" id="A0A0P0WQT4"/>
<feature type="non-terminal residue" evidence="2">
    <location>
        <position position="1"/>
    </location>
</feature>
<reference evidence="3" key="1">
    <citation type="journal article" date="2005" name="Nature">
        <title>The map-based sequence of the rice genome.</title>
        <authorList>
            <consortium name="International rice genome sequencing project (IRGSP)"/>
            <person name="Matsumoto T."/>
            <person name="Wu J."/>
            <person name="Kanamori H."/>
            <person name="Katayose Y."/>
            <person name="Fujisawa M."/>
            <person name="Namiki N."/>
            <person name="Mizuno H."/>
            <person name="Yamamoto K."/>
            <person name="Antonio B.A."/>
            <person name="Baba T."/>
            <person name="Sakata K."/>
            <person name="Nagamura Y."/>
            <person name="Aoki H."/>
            <person name="Arikawa K."/>
            <person name="Arita K."/>
            <person name="Bito T."/>
            <person name="Chiden Y."/>
            <person name="Fujitsuka N."/>
            <person name="Fukunaka R."/>
            <person name="Hamada M."/>
            <person name="Harada C."/>
            <person name="Hayashi A."/>
            <person name="Hijishita S."/>
            <person name="Honda M."/>
            <person name="Hosokawa S."/>
            <person name="Ichikawa Y."/>
            <person name="Idonuma A."/>
            <person name="Iijima M."/>
            <person name="Ikeda M."/>
            <person name="Ikeno M."/>
            <person name="Ito K."/>
            <person name="Ito S."/>
            <person name="Ito T."/>
            <person name="Ito Y."/>
            <person name="Ito Y."/>
            <person name="Iwabuchi A."/>
            <person name="Kamiya K."/>
            <person name="Karasawa W."/>
            <person name="Kurita K."/>
            <person name="Katagiri S."/>
            <person name="Kikuta A."/>
            <person name="Kobayashi H."/>
            <person name="Kobayashi N."/>
            <person name="Machita K."/>
            <person name="Maehara T."/>
            <person name="Masukawa M."/>
            <person name="Mizubayashi T."/>
            <person name="Mukai Y."/>
            <person name="Nagasaki H."/>
            <person name="Nagata Y."/>
            <person name="Naito S."/>
            <person name="Nakashima M."/>
            <person name="Nakama Y."/>
            <person name="Nakamichi Y."/>
            <person name="Nakamura M."/>
            <person name="Meguro A."/>
            <person name="Negishi M."/>
            <person name="Ohta I."/>
            <person name="Ohta T."/>
            <person name="Okamoto M."/>
            <person name="Ono N."/>
            <person name="Saji S."/>
            <person name="Sakaguchi M."/>
            <person name="Sakai K."/>
            <person name="Shibata M."/>
            <person name="Shimokawa T."/>
            <person name="Song J."/>
            <person name="Takazaki Y."/>
            <person name="Terasawa K."/>
            <person name="Tsugane M."/>
            <person name="Tsuji K."/>
            <person name="Ueda S."/>
            <person name="Waki K."/>
            <person name="Yamagata H."/>
            <person name="Yamamoto M."/>
            <person name="Yamamoto S."/>
            <person name="Yamane H."/>
            <person name="Yoshiki S."/>
            <person name="Yoshihara R."/>
            <person name="Yukawa K."/>
            <person name="Zhong H."/>
            <person name="Yano M."/>
            <person name="Yuan Q."/>
            <person name="Ouyang S."/>
            <person name="Liu J."/>
            <person name="Jones K.M."/>
            <person name="Gansberger K."/>
            <person name="Moffat K."/>
            <person name="Hill J."/>
            <person name="Bera J."/>
            <person name="Fadrosh D."/>
            <person name="Jin S."/>
            <person name="Johri S."/>
            <person name="Kim M."/>
            <person name="Overton L."/>
            <person name="Reardon M."/>
            <person name="Tsitrin T."/>
            <person name="Vuong H."/>
            <person name="Weaver B."/>
            <person name="Ciecko A."/>
            <person name="Tallon L."/>
            <person name="Jackson J."/>
            <person name="Pai G."/>
            <person name="Aken S.V."/>
            <person name="Utterback T."/>
            <person name="Reidmuller S."/>
            <person name="Feldblyum T."/>
            <person name="Hsiao J."/>
            <person name="Zismann V."/>
            <person name="Iobst S."/>
            <person name="de Vazeille A.R."/>
            <person name="Buell C.R."/>
            <person name="Ying K."/>
            <person name="Li Y."/>
            <person name="Lu T."/>
            <person name="Huang Y."/>
            <person name="Zhao Q."/>
            <person name="Feng Q."/>
            <person name="Zhang L."/>
            <person name="Zhu J."/>
            <person name="Weng Q."/>
            <person name="Mu J."/>
            <person name="Lu Y."/>
            <person name="Fan D."/>
            <person name="Liu Y."/>
            <person name="Guan J."/>
            <person name="Zhang Y."/>
            <person name="Yu S."/>
            <person name="Liu X."/>
            <person name="Zhang Y."/>
            <person name="Hong G."/>
            <person name="Han B."/>
            <person name="Choisne N."/>
            <person name="Demange N."/>
            <person name="Orjeda G."/>
            <person name="Samain S."/>
            <person name="Cattolico L."/>
            <person name="Pelletier E."/>
            <person name="Couloux A."/>
            <person name="Segurens B."/>
            <person name="Wincker P."/>
            <person name="D'Hont A."/>
            <person name="Scarpelli C."/>
            <person name="Weissenbach J."/>
            <person name="Salanoubat M."/>
            <person name="Quetier F."/>
            <person name="Yu Y."/>
            <person name="Kim H.R."/>
            <person name="Rambo T."/>
            <person name="Currie J."/>
            <person name="Collura K."/>
            <person name="Luo M."/>
            <person name="Yang T."/>
            <person name="Ammiraju J.S.S."/>
            <person name="Engler F."/>
            <person name="Soderlund C."/>
            <person name="Wing R.A."/>
            <person name="Palmer L.E."/>
            <person name="de la Bastide M."/>
            <person name="Spiegel L."/>
            <person name="Nascimento L."/>
            <person name="Zutavern T."/>
            <person name="O'Shaughnessy A."/>
            <person name="Dike S."/>
            <person name="Dedhia N."/>
            <person name="Preston R."/>
            <person name="Balija V."/>
            <person name="McCombie W.R."/>
            <person name="Chow T."/>
            <person name="Chen H."/>
            <person name="Chung M."/>
            <person name="Chen C."/>
            <person name="Shaw J."/>
            <person name="Wu H."/>
            <person name="Hsiao K."/>
            <person name="Chao Y."/>
            <person name="Chu M."/>
            <person name="Cheng C."/>
            <person name="Hour A."/>
            <person name="Lee P."/>
            <person name="Lin S."/>
            <person name="Lin Y."/>
            <person name="Liou J."/>
            <person name="Liu S."/>
            <person name="Hsing Y."/>
            <person name="Raghuvanshi S."/>
            <person name="Mohanty A."/>
            <person name="Bharti A.K."/>
            <person name="Gaur A."/>
            <person name="Gupta V."/>
            <person name="Kumar D."/>
            <person name="Ravi V."/>
            <person name="Vij S."/>
            <person name="Kapur A."/>
            <person name="Khurana P."/>
            <person name="Khurana P."/>
            <person name="Khurana J.P."/>
            <person name="Tyagi A.K."/>
            <person name="Gaikwad K."/>
            <person name="Singh A."/>
            <person name="Dalal V."/>
            <person name="Srivastava S."/>
            <person name="Dixit A."/>
            <person name="Pal A.K."/>
            <person name="Ghazi I.A."/>
            <person name="Yadav M."/>
            <person name="Pandit A."/>
            <person name="Bhargava A."/>
            <person name="Sureshbabu K."/>
            <person name="Batra K."/>
            <person name="Sharma T.R."/>
            <person name="Mohapatra T."/>
            <person name="Singh N.K."/>
            <person name="Messing J."/>
            <person name="Nelson A.B."/>
            <person name="Fuks G."/>
            <person name="Kavchok S."/>
            <person name="Keizer G."/>
            <person name="Linton E."/>
            <person name="Llaca V."/>
            <person name="Song R."/>
            <person name="Tanyolac B."/>
            <person name="Young S."/>
            <person name="Ho-Il K."/>
            <person name="Hahn J.H."/>
            <person name="Sangsakoo G."/>
            <person name="Vanavichit A."/>
            <person name="de Mattos Luiz.A.T."/>
            <person name="Zimmer P.D."/>
            <person name="Malone G."/>
            <person name="Dellagostin O."/>
            <person name="de Oliveira A.C."/>
            <person name="Bevan M."/>
            <person name="Bancroft I."/>
            <person name="Minx P."/>
            <person name="Cordum H."/>
            <person name="Wilson R."/>
            <person name="Cheng Z."/>
            <person name="Jin W."/>
            <person name="Jiang J."/>
            <person name="Leong S.A."/>
            <person name="Iwama H."/>
            <person name="Gojobori T."/>
            <person name="Itoh T."/>
            <person name="Niimura Y."/>
            <person name="Fujii Y."/>
            <person name="Habara T."/>
            <person name="Sakai H."/>
            <person name="Sato Y."/>
            <person name="Wilson G."/>
            <person name="Kumar K."/>
            <person name="McCouch S."/>
            <person name="Juretic N."/>
            <person name="Hoen D."/>
            <person name="Wright S."/>
            <person name="Bruskiewich R."/>
            <person name="Bureau T."/>
            <person name="Miyao A."/>
            <person name="Hirochika H."/>
            <person name="Nishikawa T."/>
            <person name="Kadowaki K."/>
            <person name="Sugiura M."/>
            <person name="Burr B."/>
            <person name="Sasaki T."/>
        </authorList>
    </citation>
    <scope>NUCLEOTIDE SEQUENCE [LARGE SCALE GENOMIC DNA]</scope>
    <source>
        <strain evidence="3">cv. Nipponbare</strain>
    </source>
</reference>
<proteinExistence type="predicted"/>
<keyword evidence="3" id="KW-1185">Reference proteome</keyword>
<dbReference type="Gramene" id="Os05t0582400-01">
    <property type="protein sequence ID" value="Os05t0582400-01"/>
    <property type="gene ID" value="Os05g0582400"/>
</dbReference>
<gene>
    <name evidence="2" type="ordered locus">Os05g0582400</name>
    <name evidence="2" type="ORF">OSNPB_050582400</name>
</gene>
<keyword evidence="1" id="KW-1133">Transmembrane helix</keyword>
<reference evidence="2 3" key="2">
    <citation type="journal article" date="2013" name="Plant Cell Physiol.">
        <title>Rice Annotation Project Database (RAP-DB): an integrative and interactive database for rice genomics.</title>
        <authorList>
            <person name="Sakai H."/>
            <person name="Lee S.S."/>
            <person name="Tanaka T."/>
            <person name="Numa H."/>
            <person name="Kim J."/>
            <person name="Kawahara Y."/>
            <person name="Wakimoto H."/>
            <person name="Yang C.C."/>
            <person name="Iwamoto M."/>
            <person name="Abe T."/>
            <person name="Yamada Y."/>
            <person name="Muto A."/>
            <person name="Inokuchi H."/>
            <person name="Ikemura T."/>
            <person name="Matsumoto T."/>
            <person name="Sasaki T."/>
            <person name="Itoh T."/>
        </authorList>
    </citation>
    <scope>NUCLEOTIDE SEQUENCE [LARGE SCALE GENOMIC DNA]</scope>
    <source>
        <strain evidence="3">cv. Nipponbare</strain>
    </source>
</reference>
<organism evidence="2 3">
    <name type="scientific">Oryza sativa subsp. japonica</name>
    <name type="common">Rice</name>
    <dbReference type="NCBI Taxonomy" id="39947"/>
    <lineage>
        <taxon>Eukaryota</taxon>
        <taxon>Viridiplantae</taxon>
        <taxon>Streptophyta</taxon>
        <taxon>Embryophyta</taxon>
        <taxon>Tracheophyta</taxon>
        <taxon>Spermatophyta</taxon>
        <taxon>Magnoliopsida</taxon>
        <taxon>Liliopsida</taxon>
        <taxon>Poales</taxon>
        <taxon>Poaceae</taxon>
        <taxon>BOP clade</taxon>
        <taxon>Oryzoideae</taxon>
        <taxon>Oryzeae</taxon>
        <taxon>Oryzinae</taxon>
        <taxon>Oryza</taxon>
        <taxon>Oryza sativa</taxon>
    </lineage>
</organism>
<evidence type="ECO:0000256" key="1">
    <source>
        <dbReference type="SAM" id="Phobius"/>
    </source>
</evidence>
<feature type="transmembrane region" description="Helical" evidence="1">
    <location>
        <begin position="27"/>
        <end position="46"/>
    </location>
</feature>
<keyword evidence="1" id="KW-0472">Membrane</keyword>
<reference evidence="2 3" key="3">
    <citation type="journal article" date="2013" name="Rice">
        <title>Improvement of the Oryza sativa Nipponbare reference genome using next generation sequence and optical map data.</title>
        <authorList>
            <person name="Kawahara Y."/>
            <person name="de la Bastide M."/>
            <person name="Hamilton J.P."/>
            <person name="Kanamori H."/>
            <person name="McCombie W.R."/>
            <person name="Ouyang S."/>
            <person name="Schwartz D.C."/>
            <person name="Tanaka T."/>
            <person name="Wu J."/>
            <person name="Zhou S."/>
            <person name="Childs K.L."/>
            <person name="Davidson R.M."/>
            <person name="Lin H."/>
            <person name="Quesada-Ocampo L."/>
            <person name="Vaillancourt B."/>
            <person name="Sakai H."/>
            <person name="Lee S.S."/>
            <person name="Kim J."/>
            <person name="Numa H."/>
            <person name="Itoh T."/>
            <person name="Buell C.R."/>
            <person name="Matsumoto T."/>
        </authorList>
    </citation>
    <scope>NUCLEOTIDE SEQUENCE [LARGE SCALE GENOMIC DNA]</scope>
    <source>
        <strain evidence="3">cv. Nipponbare</strain>
    </source>
</reference>
<protein>
    <submittedName>
        <fullName evidence="2">Os05g0582400 protein</fullName>
    </submittedName>
</protein>
<evidence type="ECO:0000313" key="3">
    <source>
        <dbReference type="Proteomes" id="UP000059680"/>
    </source>
</evidence>
<keyword evidence="1" id="KW-0812">Transmembrane</keyword>
<dbReference type="EMBL" id="AP014961">
    <property type="protein sequence ID" value="BAS95536.1"/>
    <property type="molecule type" value="Genomic_DNA"/>
</dbReference>
<dbReference type="Proteomes" id="UP000059680">
    <property type="component" value="Chromosome 5"/>
</dbReference>
<evidence type="ECO:0000313" key="2">
    <source>
        <dbReference type="EMBL" id="BAS95536.1"/>
    </source>
</evidence>